<evidence type="ECO:0000313" key="3">
    <source>
        <dbReference type="EMBL" id="ABC38111.1"/>
    </source>
</evidence>
<organism evidence="3 4">
    <name type="scientific">Burkholderia thailandensis (strain ATCC 700388 / DSM 13276 / CCUG 48851 / CIP 106301 / E264)</name>
    <dbReference type="NCBI Taxonomy" id="271848"/>
    <lineage>
        <taxon>Bacteria</taxon>
        <taxon>Pseudomonadati</taxon>
        <taxon>Pseudomonadota</taxon>
        <taxon>Betaproteobacteria</taxon>
        <taxon>Burkholderiales</taxon>
        <taxon>Burkholderiaceae</taxon>
        <taxon>Burkholderia</taxon>
        <taxon>pseudomallei group</taxon>
    </lineage>
</organism>
<dbReference type="AlphaFoldDB" id="Q2SXR9"/>
<feature type="domain" description="N-acetyltransferase" evidence="2">
    <location>
        <begin position="40"/>
        <end position="182"/>
    </location>
</feature>
<dbReference type="CDD" id="cd04301">
    <property type="entry name" value="NAT_SF"/>
    <property type="match status" value="1"/>
</dbReference>
<dbReference type="InterPro" id="IPR000182">
    <property type="entry name" value="GNAT_dom"/>
</dbReference>
<dbReference type="Gene3D" id="3.40.630.30">
    <property type="match status" value="1"/>
</dbReference>
<dbReference type="EMBL" id="CP000086">
    <property type="protein sequence ID" value="ABC38111.1"/>
    <property type="molecule type" value="Genomic_DNA"/>
</dbReference>
<proteinExistence type="predicted"/>
<evidence type="ECO:0000313" key="4">
    <source>
        <dbReference type="Proteomes" id="UP000001930"/>
    </source>
</evidence>
<name>Q2SXR9_BURTA</name>
<feature type="chain" id="PRO_5004215578" evidence="1">
    <location>
        <begin position="23"/>
        <end position="182"/>
    </location>
</feature>
<dbReference type="HOGENOM" id="CLU_056607_3_1_4"/>
<reference evidence="3 4" key="1">
    <citation type="journal article" date="2005" name="BMC Genomics">
        <title>Bacterial genome adaptation to niches: divergence of the potential virulence genes in three Burkholderia species of different survival strategies.</title>
        <authorList>
            <person name="Kim H.S."/>
            <person name="Schell M.A."/>
            <person name="Yu Y."/>
            <person name="Ulrich R.L."/>
            <person name="Sarria S.H."/>
            <person name="Nierman W.C."/>
            <person name="DeShazer D."/>
        </authorList>
    </citation>
    <scope>NUCLEOTIDE SEQUENCE [LARGE SCALE GENOMIC DNA]</scope>
    <source>
        <strain evidence="4">ATCC 700388 / DSM 13276 / CCUG 48851 / CIP 106301 / E264</strain>
    </source>
</reference>
<accession>Q2SXR9</accession>
<evidence type="ECO:0000259" key="2">
    <source>
        <dbReference type="PROSITE" id="PS51186"/>
    </source>
</evidence>
<keyword evidence="1" id="KW-0732">Signal</keyword>
<protein>
    <submittedName>
        <fullName evidence="3">Acetyltransferase, GNAT family</fullName>
    </submittedName>
</protein>
<dbReference type="SUPFAM" id="SSF55729">
    <property type="entry name" value="Acyl-CoA N-acyltransferases (Nat)"/>
    <property type="match status" value="1"/>
</dbReference>
<sequence>MRASQRHCFSLGISIMSTPTAAASSITAAAPSASLEWRWKPFGALTPSEIYAILAARSDVFVVEQHCVYRDIDHADLDAWHLGAYDAQGRLACYLRVLLPDASEPDIRIGRVLTTQPFRGMGLGNAMLSAALERIRAQWPDTPISLHVQAHLQNFYGAFGFAPSSDVHDEDGIAHVWMRSPA</sequence>
<dbReference type="Pfam" id="PF13673">
    <property type="entry name" value="Acetyltransf_10"/>
    <property type="match status" value="1"/>
</dbReference>
<dbReference type="KEGG" id="bte:BTH_I1748"/>
<feature type="signal peptide" evidence="1">
    <location>
        <begin position="1"/>
        <end position="22"/>
    </location>
</feature>
<dbReference type="GO" id="GO:0016747">
    <property type="term" value="F:acyltransferase activity, transferring groups other than amino-acyl groups"/>
    <property type="evidence" value="ECO:0007669"/>
    <property type="project" value="InterPro"/>
</dbReference>
<gene>
    <name evidence="3" type="ordered locus">BTH_I1748</name>
</gene>
<keyword evidence="4" id="KW-1185">Reference proteome</keyword>
<dbReference type="InterPro" id="IPR016181">
    <property type="entry name" value="Acyl_CoA_acyltransferase"/>
</dbReference>
<dbReference type="PROSITE" id="PS51186">
    <property type="entry name" value="GNAT"/>
    <property type="match status" value="1"/>
</dbReference>
<evidence type="ECO:0000256" key="1">
    <source>
        <dbReference type="SAM" id="SignalP"/>
    </source>
</evidence>
<dbReference type="Proteomes" id="UP000001930">
    <property type="component" value="Chromosome I"/>
</dbReference>